<sequence length="197" mass="20302">MRKIVRWLAAAVVLTVTGFGAAAPAAAADPVVDVRAFVAAGFHGTTDDDYRDWAEVLASVPDGPSTRQQATAALAGTIEELRAYVDGGYLNPWFADERLRVTRVLAAATGPAVEAGAQAALASSDRQDLSDFLTNGLPVAQYADDRLMASTMLTGGVNNSGPALDAAAQAALAGTPAELREFLLVGQFVARAIDAAA</sequence>
<dbReference type="Pfam" id="PF03752">
    <property type="entry name" value="ALF"/>
    <property type="match status" value="3"/>
</dbReference>
<gene>
    <name evidence="2" type="ORF">HGA02_04865</name>
</gene>
<evidence type="ECO:0000313" key="3">
    <source>
        <dbReference type="Proteomes" id="UP000777774"/>
    </source>
</evidence>
<dbReference type="RefSeq" id="WP_210728183.1">
    <property type="nucleotide sequence ID" value="NZ_JAAXOY010000070.1"/>
</dbReference>
<evidence type="ECO:0000256" key="1">
    <source>
        <dbReference type="SAM" id="SignalP"/>
    </source>
</evidence>
<feature type="signal peptide" evidence="1">
    <location>
        <begin position="1"/>
        <end position="27"/>
    </location>
</feature>
<feature type="non-terminal residue" evidence="2">
    <location>
        <position position="197"/>
    </location>
</feature>
<accession>A0ABX1K1L9</accession>
<dbReference type="EMBL" id="JAAXOY010000070">
    <property type="protein sequence ID" value="NKY38883.1"/>
    <property type="molecule type" value="Genomic_DNA"/>
</dbReference>
<dbReference type="InterPro" id="IPR005506">
    <property type="entry name" value="DUF312_ALF"/>
</dbReference>
<organism evidence="2 3">
    <name type="scientific">Cellulomonas septica</name>
    <dbReference type="NCBI Taxonomy" id="285080"/>
    <lineage>
        <taxon>Bacteria</taxon>
        <taxon>Bacillati</taxon>
        <taxon>Actinomycetota</taxon>
        <taxon>Actinomycetes</taxon>
        <taxon>Micrococcales</taxon>
        <taxon>Cellulomonadaceae</taxon>
        <taxon>Cellulomonas</taxon>
    </lineage>
</organism>
<keyword evidence="1" id="KW-0732">Signal</keyword>
<proteinExistence type="predicted"/>
<dbReference type="Proteomes" id="UP000777774">
    <property type="component" value="Unassembled WGS sequence"/>
</dbReference>
<protein>
    <recommendedName>
        <fullName evidence="4">DUF885 domain-containing protein</fullName>
    </recommendedName>
</protein>
<keyword evidence="3" id="KW-1185">Reference proteome</keyword>
<evidence type="ECO:0000313" key="2">
    <source>
        <dbReference type="EMBL" id="NKY38883.1"/>
    </source>
</evidence>
<reference evidence="2 3" key="1">
    <citation type="submission" date="2020-04" db="EMBL/GenBank/DDBJ databases">
        <title>MicrobeNet Type strains.</title>
        <authorList>
            <person name="Nicholson A.C."/>
        </authorList>
    </citation>
    <scope>NUCLEOTIDE SEQUENCE [LARGE SCALE GENOMIC DNA]</scope>
    <source>
        <strain evidence="2 3">ATCC BAA-787</strain>
    </source>
</reference>
<evidence type="ECO:0008006" key="4">
    <source>
        <dbReference type="Google" id="ProtNLM"/>
    </source>
</evidence>
<comment type="caution">
    <text evidence="2">The sequence shown here is derived from an EMBL/GenBank/DDBJ whole genome shotgun (WGS) entry which is preliminary data.</text>
</comment>
<feature type="chain" id="PRO_5046915159" description="DUF885 domain-containing protein" evidence="1">
    <location>
        <begin position="28"/>
        <end position="197"/>
    </location>
</feature>
<name>A0ABX1K1L9_9CELL</name>